<accession>A0A8H5C1I8</accession>
<dbReference type="PANTHER" id="PTHR34154">
    <property type="entry name" value="ALKALI-SENSITIVE LINKAGE PROTEIN 1"/>
    <property type="match status" value="1"/>
</dbReference>
<evidence type="ECO:0000313" key="5">
    <source>
        <dbReference type="Proteomes" id="UP000541558"/>
    </source>
</evidence>
<organism evidence="4 5">
    <name type="scientific">Ephemerocybe angulata</name>
    <dbReference type="NCBI Taxonomy" id="980116"/>
    <lineage>
        <taxon>Eukaryota</taxon>
        <taxon>Fungi</taxon>
        <taxon>Dikarya</taxon>
        <taxon>Basidiomycota</taxon>
        <taxon>Agaricomycotina</taxon>
        <taxon>Agaricomycetes</taxon>
        <taxon>Agaricomycetidae</taxon>
        <taxon>Agaricales</taxon>
        <taxon>Agaricineae</taxon>
        <taxon>Psathyrellaceae</taxon>
        <taxon>Ephemerocybe</taxon>
    </lineage>
</organism>
<protein>
    <recommendedName>
        <fullName evidence="3">Asl1-like glycosyl hydrolase catalytic domain-containing protein</fullName>
    </recommendedName>
</protein>
<evidence type="ECO:0000256" key="1">
    <source>
        <dbReference type="SAM" id="MobiDB-lite"/>
    </source>
</evidence>
<evidence type="ECO:0000313" key="4">
    <source>
        <dbReference type="EMBL" id="KAF5333303.1"/>
    </source>
</evidence>
<keyword evidence="5" id="KW-1185">Reference proteome</keyword>
<comment type="caution">
    <text evidence="4">The sequence shown here is derived from an EMBL/GenBank/DDBJ whole genome shotgun (WGS) entry which is preliminary data.</text>
</comment>
<name>A0A8H5C1I8_9AGAR</name>
<dbReference type="Pfam" id="PF11790">
    <property type="entry name" value="Glyco_hydro_cc"/>
    <property type="match status" value="1"/>
</dbReference>
<feature type="chain" id="PRO_5034552155" description="Asl1-like glycosyl hydrolase catalytic domain-containing protein" evidence="2">
    <location>
        <begin position="25"/>
        <end position="372"/>
    </location>
</feature>
<dbReference type="Proteomes" id="UP000541558">
    <property type="component" value="Unassembled WGS sequence"/>
</dbReference>
<sequence length="372" mass="40001">MLFNLLALATLAVLGSVAPGPTTALSVESHNFVRNGQSPRHHHAAIARRQTTSRARRCRARDTSSPASSTASSTTSTSSSSSSSSSTVATTTSAAAATTSEAASSSSSTSKTTSKSTATAAPAQNYAGSAKACITYTGDVDVPKFVSGSNKVACVMNWSSWKPEWMGQIKDAQFVPMYWGSKQNDDLRKNVVAGFAKYVLGMNEPNQDGQSKMEASDGAALWKQYIQPLKSEGYTLVSPAPTNADSGLTWLQSFIEACDGCTVDHIAAHWYGTDPDNLISHLTTYHNTFNRPIWLTEYACQDFSGRNQQCSSDQTWAFMEKTQNFLDNTSWIFRYAYFGALPDDAMGGVSTVNKLINSDSSPTALGRKYLGI</sequence>
<dbReference type="InterPro" id="IPR024655">
    <property type="entry name" value="Asl1_glyco_hydro_catalytic"/>
</dbReference>
<dbReference type="InterPro" id="IPR017853">
    <property type="entry name" value="GH"/>
</dbReference>
<evidence type="ECO:0000256" key="2">
    <source>
        <dbReference type="SAM" id="SignalP"/>
    </source>
</evidence>
<feature type="domain" description="Asl1-like glycosyl hydrolase catalytic" evidence="3">
    <location>
        <begin position="141"/>
        <end position="369"/>
    </location>
</feature>
<dbReference type="GO" id="GO:0009277">
    <property type="term" value="C:fungal-type cell wall"/>
    <property type="evidence" value="ECO:0007669"/>
    <property type="project" value="TreeGrafter"/>
</dbReference>
<dbReference type="SUPFAM" id="SSF51445">
    <property type="entry name" value="(Trans)glycosidases"/>
    <property type="match status" value="1"/>
</dbReference>
<dbReference type="InterPro" id="IPR053183">
    <property type="entry name" value="ASL1"/>
</dbReference>
<dbReference type="AlphaFoldDB" id="A0A8H5C1I8"/>
<evidence type="ECO:0000259" key="3">
    <source>
        <dbReference type="Pfam" id="PF11790"/>
    </source>
</evidence>
<gene>
    <name evidence="4" type="ORF">D9611_002329</name>
</gene>
<feature type="region of interest" description="Disordered" evidence="1">
    <location>
        <begin position="34"/>
        <end position="120"/>
    </location>
</feature>
<feature type="compositionally biased region" description="Low complexity" evidence="1">
    <location>
        <begin position="63"/>
        <end position="120"/>
    </location>
</feature>
<proteinExistence type="predicted"/>
<dbReference type="EMBL" id="JAACJK010000109">
    <property type="protein sequence ID" value="KAF5333303.1"/>
    <property type="molecule type" value="Genomic_DNA"/>
</dbReference>
<dbReference type="GO" id="GO:0071966">
    <property type="term" value="P:fungal-type cell wall polysaccharide metabolic process"/>
    <property type="evidence" value="ECO:0007669"/>
    <property type="project" value="TreeGrafter"/>
</dbReference>
<dbReference type="Gene3D" id="3.20.20.80">
    <property type="entry name" value="Glycosidases"/>
    <property type="match status" value="1"/>
</dbReference>
<dbReference type="OrthoDB" id="5959761at2759"/>
<feature type="signal peptide" evidence="2">
    <location>
        <begin position="1"/>
        <end position="24"/>
    </location>
</feature>
<keyword evidence="2" id="KW-0732">Signal</keyword>
<reference evidence="4 5" key="1">
    <citation type="journal article" date="2020" name="ISME J.">
        <title>Uncovering the hidden diversity of litter-decomposition mechanisms in mushroom-forming fungi.</title>
        <authorList>
            <person name="Floudas D."/>
            <person name="Bentzer J."/>
            <person name="Ahren D."/>
            <person name="Johansson T."/>
            <person name="Persson P."/>
            <person name="Tunlid A."/>
        </authorList>
    </citation>
    <scope>NUCLEOTIDE SEQUENCE [LARGE SCALE GENOMIC DNA]</scope>
    <source>
        <strain evidence="4 5">CBS 175.51</strain>
    </source>
</reference>
<dbReference type="PANTHER" id="PTHR34154:SF3">
    <property type="entry name" value="ALKALI-SENSITIVE LINKAGE PROTEIN 1"/>
    <property type="match status" value="1"/>
</dbReference>